<evidence type="ECO:0008006" key="9">
    <source>
        <dbReference type="Google" id="ProtNLM"/>
    </source>
</evidence>
<organism evidence="7 8">
    <name type="scientific">Cyprinus carpio</name>
    <name type="common">Common carp</name>
    <dbReference type="NCBI Taxonomy" id="7962"/>
    <lineage>
        <taxon>Eukaryota</taxon>
        <taxon>Metazoa</taxon>
        <taxon>Chordata</taxon>
        <taxon>Craniata</taxon>
        <taxon>Vertebrata</taxon>
        <taxon>Euteleostomi</taxon>
        <taxon>Actinopterygii</taxon>
        <taxon>Neopterygii</taxon>
        <taxon>Teleostei</taxon>
        <taxon>Ostariophysi</taxon>
        <taxon>Cypriniformes</taxon>
        <taxon>Cyprinidae</taxon>
        <taxon>Cyprininae</taxon>
        <taxon>Cyprinus</taxon>
    </lineage>
</organism>
<proteinExistence type="predicted"/>
<sequence>MLQHRHCFCGKGFIMSAPESLSLTLSRSLRQEEDLQRSEAHMEPDLQSGGPQSRIQIMEDELAAKNMAMEELSCELEEIRAADGVQQLQDFEEALKQRDEIITQLTSNLQQARTEKEEVMREFLELTEQSQKLQIQFQQLQAGEILRSSNISSTAADLLQARQQITLYQQQLGERDAQVRGHQEKTQEQLLLIAQLQERLSEAERVSSALGNCFQSCDPAS</sequence>
<dbReference type="GO" id="GO:0005813">
    <property type="term" value="C:centrosome"/>
    <property type="evidence" value="ECO:0007669"/>
    <property type="project" value="UniProtKB-SubCell"/>
</dbReference>
<keyword evidence="4" id="KW-0206">Cytoskeleton</keyword>
<feature type="region of interest" description="Disordered" evidence="6">
    <location>
        <begin position="32"/>
        <end position="52"/>
    </location>
</feature>
<feature type="compositionally biased region" description="Basic and acidic residues" evidence="6">
    <location>
        <begin position="32"/>
        <end position="44"/>
    </location>
</feature>
<evidence type="ECO:0000256" key="2">
    <source>
        <dbReference type="ARBA" id="ARBA00022490"/>
    </source>
</evidence>
<evidence type="ECO:0000256" key="1">
    <source>
        <dbReference type="ARBA" id="ARBA00004300"/>
    </source>
</evidence>
<evidence type="ECO:0000313" key="7">
    <source>
        <dbReference type="Ensembl" id="ENSCCRP00010121052.1"/>
    </source>
</evidence>
<evidence type="ECO:0000256" key="3">
    <source>
        <dbReference type="ARBA" id="ARBA00023054"/>
    </source>
</evidence>
<dbReference type="Ensembl" id="ENSCCRT00010134446.1">
    <property type="protein sequence ID" value="ENSCCRP00010121052.1"/>
    <property type="gene ID" value="ENSCCRG00010052896.1"/>
</dbReference>
<comment type="subcellular location">
    <subcellularLocation>
        <location evidence="1">Cytoplasm</location>
        <location evidence="1">Cytoskeleton</location>
        <location evidence="1">Microtubule organizing center</location>
        <location evidence="1">Centrosome</location>
    </subcellularLocation>
</comment>
<dbReference type="InterPro" id="IPR028745">
    <property type="entry name" value="AKAP9/Pericentrin"/>
</dbReference>
<dbReference type="GO" id="GO:0007165">
    <property type="term" value="P:signal transduction"/>
    <property type="evidence" value="ECO:0007669"/>
    <property type="project" value="InterPro"/>
</dbReference>
<name>A0A8C1RVR3_CYPCA</name>
<dbReference type="PANTHER" id="PTHR44981">
    <property type="entry name" value="PERICENTRIN-LIKE PROTEIN, ISOFORM F"/>
    <property type="match status" value="1"/>
</dbReference>
<dbReference type="GO" id="GO:0060090">
    <property type="term" value="F:molecular adaptor activity"/>
    <property type="evidence" value="ECO:0007669"/>
    <property type="project" value="InterPro"/>
</dbReference>
<reference evidence="7" key="1">
    <citation type="submission" date="2025-08" db="UniProtKB">
        <authorList>
            <consortium name="Ensembl"/>
        </authorList>
    </citation>
    <scope>IDENTIFICATION</scope>
</reference>
<evidence type="ECO:0000256" key="5">
    <source>
        <dbReference type="SAM" id="Coils"/>
    </source>
</evidence>
<dbReference type="Proteomes" id="UP000694427">
    <property type="component" value="Unplaced"/>
</dbReference>
<accession>A0A8C1RVR3</accession>
<keyword evidence="8" id="KW-1185">Reference proteome</keyword>
<evidence type="ECO:0000256" key="4">
    <source>
        <dbReference type="ARBA" id="ARBA00023212"/>
    </source>
</evidence>
<dbReference type="PANTHER" id="PTHR44981:SF1">
    <property type="entry name" value="A-KINASE ANCHOR PROTEIN 9"/>
    <property type="match status" value="1"/>
</dbReference>
<evidence type="ECO:0000256" key="6">
    <source>
        <dbReference type="SAM" id="MobiDB-lite"/>
    </source>
</evidence>
<protein>
    <recommendedName>
        <fullName evidence="9">A-kinase anchor protein 9</fullName>
    </recommendedName>
</protein>
<dbReference type="AlphaFoldDB" id="A0A8C1RVR3"/>
<feature type="coiled-coil region" evidence="5">
    <location>
        <begin position="55"/>
        <end position="136"/>
    </location>
</feature>
<keyword evidence="3 5" id="KW-0175">Coiled coil</keyword>
<keyword evidence="2" id="KW-0963">Cytoplasm</keyword>
<evidence type="ECO:0000313" key="8">
    <source>
        <dbReference type="Proteomes" id="UP000694427"/>
    </source>
</evidence>
<reference evidence="7" key="2">
    <citation type="submission" date="2025-09" db="UniProtKB">
        <authorList>
            <consortium name="Ensembl"/>
        </authorList>
    </citation>
    <scope>IDENTIFICATION</scope>
</reference>